<reference evidence="1" key="1">
    <citation type="submission" date="2013-06" db="EMBL/GenBank/DDBJ databases">
        <authorList>
            <person name="O'Brian M.A."/>
            <person name="Misner I."/>
            <person name="Lane C.E."/>
        </authorList>
    </citation>
    <scope>NUCLEOTIDE SEQUENCE</scope>
</reference>
<keyword evidence="1" id="KW-0496">Mitochondrion</keyword>
<reference evidence="1" key="2">
    <citation type="journal article" date="2014" name="J. Eukaryot. Microbiol.">
        <title>Mitochondrial Genome Sequences and Comparative Genomics of Achlya hypogyna and Thraustotheca clavata.</title>
        <authorList>
            <person name="O'Brien M.A."/>
            <person name="Misner I."/>
            <person name="Lane C.E."/>
        </authorList>
    </citation>
    <scope>NUCLEOTIDE SEQUENCE</scope>
</reference>
<evidence type="ECO:0000313" key="1">
    <source>
        <dbReference type="EMBL" id="AGS55468.1"/>
    </source>
</evidence>
<name>S5UFE3_ACHHY</name>
<dbReference type="EMBL" id="KF226724">
    <property type="protein sequence ID" value="AGS55468.1"/>
    <property type="molecule type" value="Genomic_DNA"/>
</dbReference>
<accession>S5UFE3</accession>
<dbReference type="AlphaFoldDB" id="S5UFE3"/>
<protein>
    <submittedName>
        <fullName evidence="1">Uncharacterized protein</fullName>
    </submittedName>
</protein>
<geneLocation type="mitochondrion" evidence="1"/>
<sequence length="274" mass="33941">MQILNKKSILNKTTINYLDTYQYYLKDLNFFNKFKKKNKTLLKDILLLKINDLYLLNINLKENYFFPIINSNNFYKKNKNNLIYFIQNQKKNMINDMVITTEIVNSFFFNFYINFIFKKFNNRKFKITKFIINNSTNNKFKIYYKKKIKINLPFIKSHILKTYKKKYNLIAFCGLIFKIKSKYLYINYIKKKIYNSYLKRRFKIKKRFKIKFKQIQKKSQYFYFNNKLNKNTLIYNFSRISLINDLKNEDKINNFKNLKKINNFKNLKKFSFFK</sequence>
<dbReference type="RefSeq" id="YP_008475356.1">
    <property type="nucleotide sequence ID" value="NC_022178.1"/>
</dbReference>
<proteinExistence type="predicted"/>
<organism evidence="1">
    <name type="scientific">Achlya hypogyna</name>
    <name type="common">Oomycete</name>
    <name type="synonym">Protoachlya hypogyna</name>
    <dbReference type="NCBI Taxonomy" id="1202772"/>
    <lineage>
        <taxon>Eukaryota</taxon>
        <taxon>Sar</taxon>
        <taxon>Stramenopiles</taxon>
        <taxon>Oomycota</taxon>
        <taxon>Saprolegniomycetes</taxon>
        <taxon>Saprolegniales</taxon>
        <taxon>Achlyaceae</taxon>
        <taxon>Achlya</taxon>
    </lineage>
</organism>
<dbReference type="GeneID" id="16833629"/>